<keyword evidence="1" id="KW-0175">Coiled coil</keyword>
<dbReference type="Proteomes" id="UP000321363">
    <property type="component" value="Unassembled WGS sequence"/>
</dbReference>
<evidence type="ECO:0000259" key="3">
    <source>
        <dbReference type="Pfam" id="PF26347"/>
    </source>
</evidence>
<keyword evidence="2" id="KW-1133">Transmembrane helix</keyword>
<protein>
    <submittedName>
        <fullName evidence="4">Sporulation protein</fullName>
    </submittedName>
</protein>
<comment type="caution">
    <text evidence="4">The sequence shown here is derived from an EMBL/GenBank/DDBJ whole genome shotgun (WGS) entry which is preliminary data.</text>
</comment>
<dbReference type="EMBL" id="VOQF01000007">
    <property type="protein sequence ID" value="TXC90203.1"/>
    <property type="molecule type" value="Genomic_DNA"/>
</dbReference>
<keyword evidence="2" id="KW-0812">Transmembrane</keyword>
<evidence type="ECO:0000313" key="4">
    <source>
        <dbReference type="EMBL" id="TXC90203.1"/>
    </source>
</evidence>
<proteinExistence type="predicted"/>
<dbReference type="AlphaFoldDB" id="A0A5C6W376"/>
<accession>A0A5C6W376</accession>
<feature type="coiled-coil region" evidence="1">
    <location>
        <begin position="38"/>
        <end position="72"/>
    </location>
</feature>
<evidence type="ECO:0000256" key="2">
    <source>
        <dbReference type="SAM" id="Phobius"/>
    </source>
</evidence>
<dbReference type="Pfam" id="PF26347">
    <property type="entry name" value="YtrI_sporulation"/>
    <property type="match status" value="1"/>
</dbReference>
<keyword evidence="5" id="KW-1185">Reference proteome</keyword>
<dbReference type="NCBIfam" id="NF041479">
    <property type="entry name" value="spor_membprot_YtrI"/>
    <property type="match status" value="1"/>
</dbReference>
<organism evidence="4 5">
    <name type="scientific">Metabacillus litoralis</name>
    <dbReference type="NCBI Taxonomy" id="152268"/>
    <lineage>
        <taxon>Bacteria</taxon>
        <taxon>Bacillati</taxon>
        <taxon>Bacillota</taxon>
        <taxon>Bacilli</taxon>
        <taxon>Bacillales</taxon>
        <taxon>Bacillaceae</taxon>
        <taxon>Metabacillus</taxon>
    </lineage>
</organism>
<keyword evidence="2" id="KW-0472">Membrane</keyword>
<dbReference type="InterPro" id="IPR058620">
    <property type="entry name" value="YtrI_C"/>
</dbReference>
<dbReference type="RefSeq" id="WP_146949304.1">
    <property type="nucleotide sequence ID" value="NZ_VOQF01000007.1"/>
</dbReference>
<sequence length="169" mass="19743">MRIPPHYQQPSWQRFFAGVAIGAIISWGVFLFIFGVVQEKQSTEIEEQRTTIKELIKKGEIYQQEYSKLNKEAQKKLTVQELNIDLTNGDKYHLKEFKVKNIEDKVKNELADIVIAKDIESINSNHLLIERMIENLPIKLEDGNKYKLNMTKFMLHTTLSIEIEISFSD</sequence>
<gene>
    <name evidence="4" type="ORF">FS935_14175</name>
</gene>
<name>A0A5C6W376_9BACI</name>
<feature type="domain" description="Sporulation membrane protein YtrI C-terminal" evidence="3">
    <location>
        <begin position="80"/>
        <end position="165"/>
    </location>
</feature>
<evidence type="ECO:0000256" key="1">
    <source>
        <dbReference type="SAM" id="Coils"/>
    </source>
</evidence>
<reference evidence="4 5" key="1">
    <citation type="journal article" date="2005" name="Int. J. Syst. Evol. Microbiol.">
        <title>Bacillus litoralis sp. nov., isolated from a tidal flat of the Yellow Sea in Korea.</title>
        <authorList>
            <person name="Yoon J.H."/>
            <person name="Oh T.K."/>
        </authorList>
    </citation>
    <scope>NUCLEOTIDE SEQUENCE [LARGE SCALE GENOMIC DNA]</scope>
    <source>
        <strain evidence="4 5">SW-211</strain>
    </source>
</reference>
<dbReference type="InterPro" id="IPR048198">
    <property type="entry name" value="YtrI"/>
</dbReference>
<feature type="transmembrane region" description="Helical" evidence="2">
    <location>
        <begin position="15"/>
        <end position="37"/>
    </location>
</feature>
<dbReference type="OrthoDB" id="2691164at2"/>
<evidence type="ECO:0000313" key="5">
    <source>
        <dbReference type="Proteomes" id="UP000321363"/>
    </source>
</evidence>